<dbReference type="EMBL" id="JADKCH010000001">
    <property type="protein sequence ID" value="MBK8571289.1"/>
    <property type="molecule type" value="Genomic_DNA"/>
</dbReference>
<protein>
    <submittedName>
        <fullName evidence="1">TIGR02757 family protein</fullName>
    </submittedName>
</protein>
<dbReference type="SUPFAM" id="SSF48150">
    <property type="entry name" value="DNA-glycosylase"/>
    <property type="match status" value="1"/>
</dbReference>
<gene>
    <name evidence="1" type="ORF">IPN91_01340</name>
</gene>
<evidence type="ECO:0000313" key="1">
    <source>
        <dbReference type="EMBL" id="MBK8571289.1"/>
    </source>
</evidence>
<dbReference type="GO" id="GO:0003824">
    <property type="term" value="F:catalytic activity"/>
    <property type="evidence" value="ECO:0007669"/>
    <property type="project" value="InterPro"/>
</dbReference>
<dbReference type="Pfam" id="PF09674">
    <property type="entry name" value="DUF2400"/>
    <property type="match status" value="1"/>
</dbReference>
<dbReference type="AlphaFoldDB" id="A0A936EZH3"/>
<evidence type="ECO:0000313" key="2">
    <source>
        <dbReference type="Proteomes" id="UP000709959"/>
    </source>
</evidence>
<name>A0A936EZH3_9BACT</name>
<proteinExistence type="predicted"/>
<dbReference type="InterPro" id="IPR011257">
    <property type="entry name" value="DNA_glycosylase"/>
</dbReference>
<reference evidence="1 2" key="1">
    <citation type="submission" date="2020-10" db="EMBL/GenBank/DDBJ databases">
        <title>Connecting structure to function with the recovery of over 1000 high-quality activated sludge metagenome-assembled genomes encoding full-length rRNA genes using long-read sequencing.</title>
        <authorList>
            <person name="Singleton C.M."/>
            <person name="Petriglieri F."/>
            <person name="Kristensen J.M."/>
            <person name="Kirkegaard R.H."/>
            <person name="Michaelsen T.Y."/>
            <person name="Andersen M.H."/>
            <person name="Karst S.M."/>
            <person name="Dueholm M.S."/>
            <person name="Nielsen P.H."/>
            <person name="Albertsen M."/>
        </authorList>
    </citation>
    <scope>NUCLEOTIDE SEQUENCE [LARGE SCALE GENOMIC DNA]</scope>
    <source>
        <strain evidence="1">OdNE_18-Q3-R46-58_MAXAC.008</strain>
    </source>
</reference>
<organism evidence="1 2">
    <name type="scientific">Candidatus Geothrix odensensis</name>
    <dbReference type="NCBI Taxonomy" id="2954440"/>
    <lineage>
        <taxon>Bacteria</taxon>
        <taxon>Pseudomonadati</taxon>
        <taxon>Acidobacteriota</taxon>
        <taxon>Holophagae</taxon>
        <taxon>Holophagales</taxon>
        <taxon>Holophagaceae</taxon>
        <taxon>Geothrix</taxon>
    </lineage>
</organism>
<dbReference type="InterPro" id="IPR023170">
    <property type="entry name" value="HhH_base_excis_C"/>
</dbReference>
<dbReference type="NCBIfam" id="TIGR02757">
    <property type="entry name" value="TIGR02757 family protein"/>
    <property type="match status" value="1"/>
</dbReference>
<dbReference type="Proteomes" id="UP000709959">
    <property type="component" value="Unassembled WGS sequence"/>
</dbReference>
<dbReference type="InterPro" id="IPR014127">
    <property type="entry name" value="CHP02757"/>
</dbReference>
<comment type="caution">
    <text evidence="1">The sequence shown here is derived from an EMBL/GenBank/DDBJ whole genome shotgun (WGS) entry which is preliminary data.</text>
</comment>
<dbReference type="Gene3D" id="1.10.1670.10">
    <property type="entry name" value="Helix-hairpin-Helix base-excision DNA repair enzymes (C-terminal)"/>
    <property type="match status" value="1"/>
</dbReference>
<accession>A0A936EZH3</accession>
<sequence>MATATTALKARLDGLCARYDTAGALERDPLSIVLAYGSPLDREVAAFVAAHLAYGRVDPMIRAVKGVLAPLGARPADWLRERSVAAARKELTRALEDWAWRFHTGPDLVAWLLAWKQLDAESGAGLEVHLLPRSREQPDEALSRLVQRLRMELPTSYGARFSLPDPLEGAACKRWRMFLRWMVRGGWPDLGLWTRYPAQGLVIPLDTHVARVSRFIGLSRRATPDGKMAQEITEALRRLDPVDPLRYDFALSHLGILGDCPGVRKRGTCAACPLYTVCRAGTRPKARPQK</sequence>
<dbReference type="GO" id="GO:0006281">
    <property type="term" value="P:DNA repair"/>
    <property type="evidence" value="ECO:0007669"/>
    <property type="project" value="InterPro"/>
</dbReference>